<dbReference type="Proteomes" id="UP000658382">
    <property type="component" value="Unassembled WGS sequence"/>
</dbReference>
<comment type="caution">
    <text evidence="2">The sequence shown here is derived from an EMBL/GenBank/DDBJ whole genome shotgun (WGS) entry which is preliminary data.</text>
</comment>
<evidence type="ECO:0000313" key="2">
    <source>
        <dbReference type="EMBL" id="GGK08269.1"/>
    </source>
</evidence>
<dbReference type="Pfam" id="PF01548">
    <property type="entry name" value="DEDD_Tnp_IS110"/>
    <property type="match status" value="1"/>
</dbReference>
<reference evidence="2" key="2">
    <citation type="submission" date="2020-09" db="EMBL/GenBank/DDBJ databases">
        <authorList>
            <person name="Sun Q."/>
            <person name="Ohkuma M."/>
        </authorList>
    </citation>
    <scope>NUCLEOTIDE SEQUENCE</scope>
    <source>
        <strain evidence="2">JCM 12580</strain>
    </source>
</reference>
<dbReference type="GO" id="GO:0004803">
    <property type="term" value="F:transposase activity"/>
    <property type="evidence" value="ECO:0007669"/>
    <property type="project" value="InterPro"/>
</dbReference>
<proteinExistence type="predicted"/>
<dbReference type="GO" id="GO:0006313">
    <property type="term" value="P:DNA transposition"/>
    <property type="evidence" value="ECO:0007669"/>
    <property type="project" value="InterPro"/>
</dbReference>
<dbReference type="AlphaFoldDB" id="A0A917V1D7"/>
<gene>
    <name evidence="2" type="ORF">GCM10007063_33330</name>
</gene>
<evidence type="ECO:0000259" key="1">
    <source>
        <dbReference type="Pfam" id="PF01548"/>
    </source>
</evidence>
<protein>
    <recommendedName>
        <fullName evidence="1">Transposase IS110-like N-terminal domain-containing protein</fullName>
    </recommendedName>
</protein>
<reference evidence="2" key="1">
    <citation type="journal article" date="2014" name="Int. J. Syst. Evol. Microbiol.">
        <title>Complete genome sequence of Corynebacterium casei LMG S-19264T (=DSM 44701T), isolated from a smear-ripened cheese.</title>
        <authorList>
            <consortium name="US DOE Joint Genome Institute (JGI-PGF)"/>
            <person name="Walter F."/>
            <person name="Albersmeier A."/>
            <person name="Kalinowski J."/>
            <person name="Ruckert C."/>
        </authorList>
    </citation>
    <scope>NUCLEOTIDE SEQUENCE</scope>
    <source>
        <strain evidence="2">JCM 12580</strain>
    </source>
</reference>
<dbReference type="GO" id="GO:0003677">
    <property type="term" value="F:DNA binding"/>
    <property type="evidence" value="ECO:0007669"/>
    <property type="project" value="InterPro"/>
</dbReference>
<organism evidence="2 3">
    <name type="scientific">Lentibacillus kapialis</name>
    <dbReference type="NCBI Taxonomy" id="340214"/>
    <lineage>
        <taxon>Bacteria</taxon>
        <taxon>Bacillati</taxon>
        <taxon>Bacillota</taxon>
        <taxon>Bacilli</taxon>
        <taxon>Bacillales</taxon>
        <taxon>Bacillaceae</taxon>
        <taxon>Lentibacillus</taxon>
    </lineage>
</organism>
<dbReference type="InterPro" id="IPR002525">
    <property type="entry name" value="Transp_IS110-like_N"/>
</dbReference>
<keyword evidence="3" id="KW-1185">Reference proteome</keyword>
<name>A0A917V1D7_9BACI</name>
<accession>A0A917V1D7</accession>
<evidence type="ECO:0000313" key="3">
    <source>
        <dbReference type="Proteomes" id="UP000658382"/>
    </source>
</evidence>
<sequence length="125" mass="14691">MPVSPRPSFESTGHYHEPVHQFLDDHAITYYVINPVVPYEANKTGLRKVKTDKIDAYHLGELYYKEDLEAFQKKTEQYLDLRQLTRQHSALTDRYVEINYSSKLQSIIFSRNIVMSSVIFVASYR</sequence>
<dbReference type="EMBL" id="BMNQ01000082">
    <property type="protein sequence ID" value="GGK08269.1"/>
    <property type="molecule type" value="Genomic_DNA"/>
</dbReference>
<feature type="domain" description="Transposase IS110-like N-terminal" evidence="1">
    <location>
        <begin position="9"/>
        <end position="96"/>
    </location>
</feature>